<dbReference type="SUPFAM" id="SSF56349">
    <property type="entry name" value="DNA breaking-rejoining enzymes"/>
    <property type="match status" value="1"/>
</dbReference>
<reference evidence="4" key="1">
    <citation type="submission" date="2011-12" db="EMBL/GenBank/DDBJ databases">
        <title>The complete genome of chromosome of Sulfobacillus acidophilus DSM 10332.</title>
        <authorList>
            <person name="Lucas S."/>
            <person name="Han J."/>
            <person name="Lapidus A."/>
            <person name="Bruce D."/>
            <person name="Goodwin L."/>
            <person name="Pitluck S."/>
            <person name="Peters L."/>
            <person name="Kyrpides N."/>
            <person name="Mavromatis K."/>
            <person name="Ivanova N."/>
            <person name="Mikhailova N."/>
            <person name="Chertkov O."/>
            <person name="Saunders E."/>
            <person name="Detter J.C."/>
            <person name="Tapia R."/>
            <person name="Han C."/>
            <person name="Land M."/>
            <person name="Hauser L."/>
            <person name="Markowitz V."/>
            <person name="Cheng J.-F."/>
            <person name="Hugenholtz P."/>
            <person name="Woyke T."/>
            <person name="Wu D."/>
            <person name="Pukall R."/>
            <person name="Gehrich-Schroeter G."/>
            <person name="Schneider S."/>
            <person name="Klenk H.-P."/>
            <person name="Eisen J.A."/>
        </authorList>
    </citation>
    <scope>NUCLEOTIDE SEQUENCE [LARGE SCALE GENOMIC DNA]</scope>
    <source>
        <strain evidence="4">ATCC 700253 / DSM 10332 / NAL</strain>
    </source>
</reference>
<dbReference type="GO" id="GO:0015074">
    <property type="term" value="P:DNA integration"/>
    <property type="evidence" value="ECO:0007669"/>
    <property type="project" value="InterPro"/>
</dbReference>
<dbReference type="PANTHER" id="PTHR30349:SF64">
    <property type="entry name" value="PROPHAGE INTEGRASE INTD-RELATED"/>
    <property type="match status" value="1"/>
</dbReference>
<protein>
    <submittedName>
        <fullName evidence="3">Integrase family protein</fullName>
    </submittedName>
</protein>
<proteinExistence type="predicted"/>
<dbReference type="AlphaFoldDB" id="G8TYQ9"/>
<dbReference type="EMBL" id="CP003179">
    <property type="protein sequence ID" value="AEW04024.1"/>
    <property type="molecule type" value="Genomic_DNA"/>
</dbReference>
<dbReference type="GO" id="GO:0006310">
    <property type="term" value="P:DNA recombination"/>
    <property type="evidence" value="ECO:0007669"/>
    <property type="project" value="UniProtKB-KW"/>
</dbReference>
<reference evidence="3 4" key="2">
    <citation type="journal article" date="2012" name="Stand. Genomic Sci.">
        <title>Complete genome sequence of the moderately thermophilic mineral-sulfide-oxidizing firmicute Sulfobacillus acidophilus type strain (NAL(T)).</title>
        <authorList>
            <person name="Anderson I."/>
            <person name="Chertkov O."/>
            <person name="Chen A."/>
            <person name="Saunders E."/>
            <person name="Lapidus A."/>
            <person name="Nolan M."/>
            <person name="Lucas S."/>
            <person name="Hammon N."/>
            <person name="Deshpande S."/>
            <person name="Cheng J.F."/>
            <person name="Han C."/>
            <person name="Tapia R."/>
            <person name="Goodwin L.A."/>
            <person name="Pitluck S."/>
            <person name="Liolios K."/>
            <person name="Pagani I."/>
            <person name="Ivanova N."/>
            <person name="Mikhailova N."/>
            <person name="Pati A."/>
            <person name="Palaniappan K."/>
            <person name="Land M."/>
            <person name="Pan C."/>
            <person name="Rohde M."/>
            <person name="Pukall R."/>
            <person name="Goker M."/>
            <person name="Detter J.C."/>
            <person name="Woyke T."/>
            <person name="Bristow J."/>
            <person name="Eisen J.A."/>
            <person name="Markowitz V."/>
            <person name="Hugenholtz P."/>
            <person name="Kyrpides N.C."/>
            <person name="Klenk H.P."/>
            <person name="Mavromatis K."/>
        </authorList>
    </citation>
    <scope>NUCLEOTIDE SEQUENCE [LARGE SCALE GENOMIC DNA]</scope>
    <source>
        <strain evidence="4">ATCC 700253 / DSM 10332 / NAL</strain>
    </source>
</reference>
<dbReference type="InterPro" id="IPR013762">
    <property type="entry name" value="Integrase-like_cat_sf"/>
</dbReference>
<organism evidence="3 4">
    <name type="scientific">Sulfobacillus acidophilus (strain ATCC 700253 / DSM 10332 / NAL)</name>
    <dbReference type="NCBI Taxonomy" id="679936"/>
    <lineage>
        <taxon>Bacteria</taxon>
        <taxon>Bacillati</taxon>
        <taxon>Bacillota</taxon>
        <taxon>Clostridia</taxon>
        <taxon>Eubacteriales</taxon>
        <taxon>Clostridiales Family XVII. Incertae Sedis</taxon>
        <taxon>Sulfobacillus</taxon>
    </lineage>
</organism>
<dbReference type="HOGENOM" id="CLU_027562_10_1_9"/>
<keyword evidence="1" id="KW-0233">DNA recombination</keyword>
<dbReference type="KEGG" id="sap:Sulac_0473"/>
<evidence type="ECO:0000313" key="4">
    <source>
        <dbReference type="Proteomes" id="UP000005439"/>
    </source>
</evidence>
<dbReference type="Proteomes" id="UP000005439">
    <property type="component" value="Chromosome"/>
</dbReference>
<gene>
    <name evidence="3" type="ordered locus">Sulac_0473</name>
</gene>
<dbReference type="Pfam" id="PF00589">
    <property type="entry name" value="Phage_integrase"/>
    <property type="match status" value="1"/>
</dbReference>
<dbReference type="PROSITE" id="PS51898">
    <property type="entry name" value="TYR_RECOMBINASE"/>
    <property type="match status" value="1"/>
</dbReference>
<dbReference type="PANTHER" id="PTHR30349">
    <property type="entry name" value="PHAGE INTEGRASE-RELATED"/>
    <property type="match status" value="1"/>
</dbReference>
<dbReference type="Gene3D" id="1.10.443.10">
    <property type="entry name" value="Intergrase catalytic core"/>
    <property type="match status" value="1"/>
</dbReference>
<dbReference type="PATRIC" id="fig|679936.5.peg.495"/>
<evidence type="ECO:0000256" key="1">
    <source>
        <dbReference type="ARBA" id="ARBA00023172"/>
    </source>
</evidence>
<dbReference type="InterPro" id="IPR002104">
    <property type="entry name" value="Integrase_catalytic"/>
</dbReference>
<name>G8TYQ9_SULAD</name>
<accession>G8TYQ9</accession>
<sequence>MSPFQGPYSPLLKQFVEFKRSLGYQFRSAEYTFRLFDHLTVERGDTAIGITPALAEQWALKRPNESDSTCYRRVMYLIQFALFLNEMGYPSYVPGLPRAYRSTFTPYIFSPQEIDALLGAADRLDIGRVPHTTVNVLPALLRLLYGTGIRVGEAVALRVQDVHLEEQYLVVRHSKNGRERLVPFADSLADVLRQYRQALGIQPTVDAPFFARRNGRPCHAKTIYEGFRRVLRDAGISHGGKGQGPRLHDLRHVFAVRSLVAMAESGLDLYYALPILSEYLGHQSLEATDHYVRLVADQYPALLSQVNTLTASMFPEVSDCATD</sequence>
<dbReference type="STRING" id="679936.Sulac_0473"/>
<dbReference type="InterPro" id="IPR011010">
    <property type="entry name" value="DNA_brk_join_enz"/>
</dbReference>
<keyword evidence="4" id="KW-1185">Reference proteome</keyword>
<dbReference type="InterPro" id="IPR050090">
    <property type="entry name" value="Tyrosine_recombinase_XerCD"/>
</dbReference>
<evidence type="ECO:0000259" key="2">
    <source>
        <dbReference type="PROSITE" id="PS51898"/>
    </source>
</evidence>
<dbReference type="GO" id="GO:0003677">
    <property type="term" value="F:DNA binding"/>
    <property type="evidence" value="ECO:0007669"/>
    <property type="project" value="InterPro"/>
</dbReference>
<evidence type="ECO:0000313" key="3">
    <source>
        <dbReference type="EMBL" id="AEW04024.1"/>
    </source>
</evidence>
<feature type="domain" description="Tyr recombinase" evidence="2">
    <location>
        <begin position="104"/>
        <end position="304"/>
    </location>
</feature>